<reference evidence="3" key="1">
    <citation type="submission" date="2023-06" db="EMBL/GenBank/DDBJ databases">
        <authorList>
            <consortium name="Lawrence Berkeley National Laboratory"/>
            <person name="Ahrendt S."/>
            <person name="Sahu N."/>
            <person name="Indic B."/>
            <person name="Wong-Bajracharya J."/>
            <person name="Merenyi Z."/>
            <person name="Ke H.-M."/>
            <person name="Monk M."/>
            <person name="Kocsube S."/>
            <person name="Drula E."/>
            <person name="Lipzen A."/>
            <person name="Balint B."/>
            <person name="Henrissat B."/>
            <person name="Andreopoulos B."/>
            <person name="Martin F.M."/>
            <person name="Harder C.B."/>
            <person name="Rigling D."/>
            <person name="Ford K.L."/>
            <person name="Foster G.D."/>
            <person name="Pangilinan J."/>
            <person name="Papanicolaou A."/>
            <person name="Barry K."/>
            <person name="LaButti K."/>
            <person name="Viragh M."/>
            <person name="Koriabine M."/>
            <person name="Yan M."/>
            <person name="Riley R."/>
            <person name="Champramary S."/>
            <person name="Plett K.L."/>
            <person name="Tsai I.J."/>
            <person name="Slot J."/>
            <person name="Sipos G."/>
            <person name="Plett J."/>
            <person name="Nagy L.G."/>
            <person name="Grigoriev I.V."/>
        </authorList>
    </citation>
    <scope>NUCLEOTIDE SEQUENCE</scope>
    <source>
        <strain evidence="3">HWK02</strain>
    </source>
</reference>
<feature type="domain" description="DUF6534" evidence="2">
    <location>
        <begin position="169"/>
        <end position="274"/>
    </location>
</feature>
<sequence>MNSPDIPSLGMTLGAVYVGATVAAILFGITNLQAFIYYKKYPDDWWLYKYSVASLWILDTLHVALSTHALYHYLIDLFGNFLAIYNIVWSFKLQILFNVLIIMLVQALYTVRLWKLDRNPYKVVLWFVVLTVIIAFSSGIYVVVDVYSLSSFLSMERIRKAIWIAFSAAAISDFAIAFSMCYYLHKSRSVTNFTSTSNKLLNLMRLVVISGLATSVCSLLCLITVWYPFPMLQVPNNILPQFFIWPNSFIFIGIDFILPKLYINSLLSLLNSRKGHKSEHGESRLLRFAPEDCSGDTGEQGVNILLTMTEISDQVKDSRSYEV</sequence>
<feature type="transmembrane region" description="Helical" evidence="1">
    <location>
        <begin position="91"/>
        <end position="111"/>
    </location>
</feature>
<feature type="transmembrane region" description="Helical" evidence="1">
    <location>
        <begin position="206"/>
        <end position="229"/>
    </location>
</feature>
<evidence type="ECO:0000256" key="1">
    <source>
        <dbReference type="SAM" id="Phobius"/>
    </source>
</evidence>
<comment type="caution">
    <text evidence="3">The sequence shown here is derived from an EMBL/GenBank/DDBJ whole genome shotgun (WGS) entry which is preliminary data.</text>
</comment>
<proteinExistence type="predicted"/>
<gene>
    <name evidence="3" type="ORF">EDD18DRAFT_1469419</name>
</gene>
<feature type="transmembrane region" description="Helical" evidence="1">
    <location>
        <begin position="162"/>
        <end position="185"/>
    </location>
</feature>
<feature type="transmembrane region" description="Helical" evidence="1">
    <location>
        <begin position="15"/>
        <end position="38"/>
    </location>
</feature>
<dbReference type="InterPro" id="IPR045339">
    <property type="entry name" value="DUF6534"/>
</dbReference>
<organism evidence="3 4">
    <name type="scientific">Armillaria luteobubalina</name>
    <dbReference type="NCBI Taxonomy" id="153913"/>
    <lineage>
        <taxon>Eukaryota</taxon>
        <taxon>Fungi</taxon>
        <taxon>Dikarya</taxon>
        <taxon>Basidiomycota</taxon>
        <taxon>Agaricomycotina</taxon>
        <taxon>Agaricomycetes</taxon>
        <taxon>Agaricomycetidae</taxon>
        <taxon>Agaricales</taxon>
        <taxon>Marasmiineae</taxon>
        <taxon>Physalacriaceae</taxon>
        <taxon>Armillaria</taxon>
    </lineage>
</organism>
<feature type="transmembrane region" description="Helical" evidence="1">
    <location>
        <begin position="249"/>
        <end position="270"/>
    </location>
</feature>
<name>A0AA39P463_9AGAR</name>
<dbReference type="AlphaFoldDB" id="A0AA39P463"/>
<keyword evidence="4" id="KW-1185">Reference proteome</keyword>
<protein>
    <recommendedName>
        <fullName evidence="2">DUF6534 domain-containing protein</fullName>
    </recommendedName>
</protein>
<feature type="transmembrane region" description="Helical" evidence="1">
    <location>
        <begin position="50"/>
        <end position="71"/>
    </location>
</feature>
<dbReference type="PANTHER" id="PTHR40465">
    <property type="entry name" value="CHROMOSOME 1, WHOLE GENOME SHOTGUN SEQUENCE"/>
    <property type="match status" value="1"/>
</dbReference>
<evidence type="ECO:0000313" key="4">
    <source>
        <dbReference type="Proteomes" id="UP001175228"/>
    </source>
</evidence>
<keyword evidence="1" id="KW-0812">Transmembrane</keyword>
<keyword evidence="1" id="KW-1133">Transmembrane helix</keyword>
<evidence type="ECO:0000313" key="3">
    <source>
        <dbReference type="EMBL" id="KAK0477159.1"/>
    </source>
</evidence>
<evidence type="ECO:0000259" key="2">
    <source>
        <dbReference type="Pfam" id="PF20152"/>
    </source>
</evidence>
<dbReference type="PANTHER" id="PTHR40465:SF1">
    <property type="entry name" value="DUF6534 DOMAIN-CONTAINING PROTEIN"/>
    <property type="match status" value="1"/>
</dbReference>
<keyword evidence="1" id="KW-0472">Membrane</keyword>
<dbReference type="EMBL" id="JAUEPU010000113">
    <property type="protein sequence ID" value="KAK0477159.1"/>
    <property type="molecule type" value="Genomic_DNA"/>
</dbReference>
<accession>A0AA39P463</accession>
<feature type="transmembrane region" description="Helical" evidence="1">
    <location>
        <begin position="123"/>
        <end position="142"/>
    </location>
</feature>
<dbReference type="Proteomes" id="UP001175228">
    <property type="component" value="Unassembled WGS sequence"/>
</dbReference>
<dbReference type="Pfam" id="PF20152">
    <property type="entry name" value="DUF6534"/>
    <property type="match status" value="1"/>
</dbReference>